<dbReference type="OrthoDB" id="277821at2"/>
<evidence type="ECO:0000313" key="3">
    <source>
        <dbReference type="Proteomes" id="UP000198736"/>
    </source>
</evidence>
<dbReference type="Pfam" id="PF07617">
    <property type="entry name" value="DUF1579"/>
    <property type="match status" value="1"/>
</dbReference>
<feature type="chain" id="PRO_5006624243" description="DUF1579 domain-containing protein" evidence="1">
    <location>
        <begin position="23"/>
        <end position="199"/>
    </location>
</feature>
<feature type="signal peptide" evidence="1">
    <location>
        <begin position="1"/>
        <end position="22"/>
    </location>
</feature>
<name>A0A0S4LSA1_9BACT</name>
<sequence>MHRAVLTWLVVSLLSSLPPALAKEPTIKKPVDPKVMMDTYQKLATPGAPHKHLASLAGTWTTQTKEWMEPGKPPTESTGTCEYKALLGGRYMQQDCTGTMRGHAFTGIGVQGYDNFTKKYMTTWIDSLGTGIFSMESKAGADGKTITLHGNLADPFDGTLKQRAVWKFPDANTQILEMYGPHGNGNEILMMEITYTRKQ</sequence>
<keyword evidence="1" id="KW-0732">Signal</keyword>
<dbReference type="InterPro" id="IPR011473">
    <property type="entry name" value="DUF1579"/>
</dbReference>
<proteinExistence type="predicted"/>
<dbReference type="RefSeq" id="WP_090901789.1">
    <property type="nucleotide sequence ID" value="NZ_CZPZ01000035.1"/>
</dbReference>
<evidence type="ECO:0000313" key="2">
    <source>
        <dbReference type="EMBL" id="CUS39504.1"/>
    </source>
</evidence>
<dbReference type="Proteomes" id="UP000198736">
    <property type="component" value="Unassembled WGS sequence"/>
</dbReference>
<dbReference type="EMBL" id="CZPZ01000035">
    <property type="protein sequence ID" value="CUS39504.1"/>
    <property type="molecule type" value="Genomic_DNA"/>
</dbReference>
<evidence type="ECO:0000256" key="1">
    <source>
        <dbReference type="SAM" id="SignalP"/>
    </source>
</evidence>
<dbReference type="AlphaFoldDB" id="A0A0S4LSA1"/>
<protein>
    <recommendedName>
        <fullName evidence="4">DUF1579 domain-containing protein</fullName>
    </recommendedName>
</protein>
<reference evidence="3" key="1">
    <citation type="submission" date="2015-10" db="EMBL/GenBank/DDBJ databases">
        <authorList>
            <person name="Luecker S."/>
            <person name="Luecker S."/>
        </authorList>
    </citation>
    <scope>NUCLEOTIDE SEQUENCE [LARGE SCALE GENOMIC DNA]</scope>
</reference>
<accession>A0A0S4LSA1</accession>
<gene>
    <name evidence="2" type="ORF">COMA2_80024</name>
</gene>
<dbReference type="STRING" id="1742973.COMA2_80024"/>
<keyword evidence="3" id="KW-1185">Reference proteome</keyword>
<evidence type="ECO:0008006" key="4">
    <source>
        <dbReference type="Google" id="ProtNLM"/>
    </source>
</evidence>
<organism evidence="2 3">
    <name type="scientific">Candidatus Nitrospira nitrificans</name>
    <dbReference type="NCBI Taxonomy" id="1742973"/>
    <lineage>
        <taxon>Bacteria</taxon>
        <taxon>Pseudomonadati</taxon>
        <taxon>Nitrospirota</taxon>
        <taxon>Nitrospiria</taxon>
        <taxon>Nitrospirales</taxon>
        <taxon>Nitrospiraceae</taxon>
        <taxon>Nitrospira</taxon>
    </lineage>
</organism>